<evidence type="ECO:0000313" key="3">
    <source>
        <dbReference type="EMBL" id="CAF4104546.1"/>
    </source>
</evidence>
<sequence length="86" mass="9967">MLIPDLTKSLLEQQNTFHTDLDETEVVEQALVNFQDAYNDVWSIMAARKESIVPIRRQQQHQQINNDEPAMITQPRPEDPPLGQLK</sequence>
<comment type="caution">
    <text evidence="2">The sequence shown here is derived from an EMBL/GenBank/DDBJ whole genome shotgun (WGS) entry which is preliminary data.</text>
</comment>
<name>A0A816URN9_9BILA</name>
<protein>
    <submittedName>
        <fullName evidence="2">Uncharacterized protein</fullName>
    </submittedName>
</protein>
<reference evidence="2" key="1">
    <citation type="submission" date="2021-02" db="EMBL/GenBank/DDBJ databases">
        <authorList>
            <person name="Nowell W R."/>
        </authorList>
    </citation>
    <scope>NUCLEOTIDE SEQUENCE</scope>
</reference>
<dbReference type="EMBL" id="CAJOBF010003702">
    <property type="protein sequence ID" value="CAF4104546.1"/>
    <property type="molecule type" value="Genomic_DNA"/>
</dbReference>
<gene>
    <name evidence="3" type="ORF">UXM345_LOCUS22444</name>
    <name evidence="2" type="ORF">XDN619_LOCUS20731</name>
</gene>
<feature type="region of interest" description="Disordered" evidence="1">
    <location>
        <begin position="57"/>
        <end position="86"/>
    </location>
</feature>
<evidence type="ECO:0000313" key="4">
    <source>
        <dbReference type="Proteomes" id="UP000663887"/>
    </source>
</evidence>
<evidence type="ECO:0000256" key="1">
    <source>
        <dbReference type="SAM" id="MobiDB-lite"/>
    </source>
</evidence>
<proteinExistence type="predicted"/>
<organism evidence="2 4">
    <name type="scientific">Rotaria magnacalcarata</name>
    <dbReference type="NCBI Taxonomy" id="392030"/>
    <lineage>
        <taxon>Eukaryota</taxon>
        <taxon>Metazoa</taxon>
        <taxon>Spiralia</taxon>
        <taxon>Gnathifera</taxon>
        <taxon>Rotifera</taxon>
        <taxon>Eurotatoria</taxon>
        <taxon>Bdelloidea</taxon>
        <taxon>Philodinida</taxon>
        <taxon>Philodinidae</taxon>
        <taxon>Rotaria</taxon>
    </lineage>
</organism>
<accession>A0A816URN9</accession>
<dbReference type="Proteomes" id="UP000663887">
    <property type="component" value="Unassembled WGS sequence"/>
</dbReference>
<evidence type="ECO:0000313" key="2">
    <source>
        <dbReference type="EMBL" id="CAF2111031.1"/>
    </source>
</evidence>
<dbReference type="AlphaFoldDB" id="A0A816URN9"/>
<dbReference type="EMBL" id="CAJNRG010009195">
    <property type="protein sequence ID" value="CAF2111031.1"/>
    <property type="molecule type" value="Genomic_DNA"/>
</dbReference>
<dbReference type="Proteomes" id="UP000663842">
    <property type="component" value="Unassembled WGS sequence"/>
</dbReference>